<keyword evidence="2" id="KW-1185">Reference proteome</keyword>
<proteinExistence type="predicted"/>
<gene>
    <name evidence="1" type="ORF">HGG79_05345</name>
</gene>
<dbReference type="AlphaFoldDB" id="A0A923E8R8"/>
<protein>
    <submittedName>
        <fullName evidence="1">Uncharacterized protein</fullName>
    </submittedName>
</protein>
<dbReference type="RefSeq" id="WP_035144219.1">
    <property type="nucleotide sequence ID" value="NZ_JAAZWO010000005.1"/>
</dbReference>
<evidence type="ECO:0000313" key="2">
    <source>
        <dbReference type="Proteomes" id="UP000563151"/>
    </source>
</evidence>
<sequence length="97" mass="11553">MIRNNNYNLEKTISYIGQIVLDNKKFHEYKSNKNNLSLMLAIETIIKMDFDNYSKEDILKRVETIEKFYDLDNPDMVSNKITGKSFYVFKPVKKFTN</sequence>
<dbReference type="Proteomes" id="UP000563151">
    <property type="component" value="Unassembled WGS sequence"/>
</dbReference>
<accession>A0A923E8R8</accession>
<organism evidence="1 2">
    <name type="scientific">Clostridium tetanomorphum</name>
    <dbReference type="NCBI Taxonomy" id="1553"/>
    <lineage>
        <taxon>Bacteria</taxon>
        <taxon>Bacillati</taxon>
        <taxon>Bacillota</taxon>
        <taxon>Clostridia</taxon>
        <taxon>Eubacteriales</taxon>
        <taxon>Clostridiaceae</taxon>
        <taxon>Clostridium</taxon>
    </lineage>
</organism>
<dbReference type="EMBL" id="JAAZWO010000005">
    <property type="protein sequence ID" value="MBC2397206.1"/>
    <property type="molecule type" value="Genomic_DNA"/>
</dbReference>
<evidence type="ECO:0000313" key="1">
    <source>
        <dbReference type="EMBL" id="MBC2397206.1"/>
    </source>
</evidence>
<reference evidence="1 2" key="1">
    <citation type="submission" date="2020-04" db="EMBL/GenBank/DDBJ databases">
        <title>Genomic insights into acetone-butanol-ethanol (ABE) fermentation by sequencing solventogenic clostridia strains.</title>
        <authorList>
            <person name="Brown S."/>
        </authorList>
    </citation>
    <scope>NUCLEOTIDE SEQUENCE [LARGE SCALE GENOMIC DNA]</scope>
    <source>
        <strain evidence="1 2">DJ011</strain>
    </source>
</reference>
<comment type="caution">
    <text evidence="1">The sequence shown here is derived from an EMBL/GenBank/DDBJ whole genome shotgun (WGS) entry which is preliminary data.</text>
</comment>
<name>A0A923E8R8_CLOTT</name>